<evidence type="ECO:0000259" key="1">
    <source>
        <dbReference type="Pfam" id="PF20731"/>
    </source>
</evidence>
<keyword evidence="2" id="KW-0378">Hydrolase</keyword>
<evidence type="ECO:0000313" key="3">
    <source>
        <dbReference type="Proteomes" id="UP000255367"/>
    </source>
</evidence>
<dbReference type="REBASE" id="421599">
    <property type="entry name" value="R2.Vcr12020ORF1325P"/>
</dbReference>
<evidence type="ECO:0000313" key="2">
    <source>
        <dbReference type="EMBL" id="SUP43768.1"/>
    </source>
</evidence>
<accession>A0A380NLT1</accession>
<keyword evidence="2" id="KW-0255">Endonuclease</keyword>
<dbReference type="Proteomes" id="UP000255367">
    <property type="component" value="Unassembled WGS sequence"/>
</dbReference>
<dbReference type="AlphaFoldDB" id="A0A380NLT1"/>
<keyword evidence="2" id="KW-0540">Nuclease</keyword>
<dbReference type="RefSeq" id="WP_115310479.1">
    <property type="nucleotide sequence ID" value="NZ_UHIO01000001.1"/>
</dbReference>
<dbReference type="Pfam" id="PF20731">
    <property type="entry name" value="RE_NgoFVII_C"/>
    <property type="match status" value="1"/>
</dbReference>
<keyword evidence="3" id="KW-1185">Reference proteome</keyword>
<dbReference type="EMBL" id="UHIO01000001">
    <property type="protein sequence ID" value="SUP43768.1"/>
    <property type="molecule type" value="Genomic_DNA"/>
</dbReference>
<feature type="domain" description="Restriction endonuclease type II NgoFVII C-terminal B3-like DNA-binding" evidence="1">
    <location>
        <begin position="253"/>
        <end position="371"/>
    </location>
</feature>
<proteinExistence type="predicted"/>
<dbReference type="OrthoDB" id="1296974at2"/>
<protein>
    <submittedName>
        <fullName evidence="2">NgoFVII restriction endonuclease</fullName>
    </submittedName>
</protein>
<dbReference type="GO" id="GO:0004519">
    <property type="term" value="F:endonuclease activity"/>
    <property type="evidence" value="ECO:0007669"/>
    <property type="project" value="UniProtKB-KW"/>
</dbReference>
<sequence>MGQLFFNNQSSDERKLYIQLLSITGSLSNLFTVSENPFLYYRLMENIFCKAFNANNFSRSDISADAGKDRLGIGLKTFLHNNGATFQKIAEFNRESYLFKGLSPKALISKVSDMRNERILATMRMCSLEDMIYHVITRKERYMGIFEEHMDLIDTSSIKILEKKATIIRFTDNQHEYTFNLSKSTLLKRFFTKEKDLVYGFNINILKDPFEFLLSSNSKKYKKEINFQDIFENNNILEKNIVDYIILPLYSSRDKNVPQRSGLNQWNAGGRKRAENEVYIPIPSWIHVYKPNFFPYNNIEHKTNPFSVVLPNKKVLSVRVTQEGGKALMSNPNQDLGRWILRDVLRVSKGELVTKETLDVIGIDSVQLSKLKDGTFTLDFLKTGSFEEFYDKYRASLY</sequence>
<reference evidence="2 3" key="1">
    <citation type="submission" date="2018-06" db="EMBL/GenBank/DDBJ databases">
        <authorList>
            <consortium name="Pathogen Informatics"/>
            <person name="Doyle S."/>
        </authorList>
    </citation>
    <scope>NUCLEOTIDE SEQUENCE [LARGE SCALE GENOMIC DNA]</scope>
    <source>
        <strain evidence="2 3">NCTC12020</strain>
    </source>
</reference>
<name>A0A380NLT1_9FIRM</name>
<organism evidence="2 3">
    <name type="scientific">Veillonella criceti</name>
    <dbReference type="NCBI Taxonomy" id="103891"/>
    <lineage>
        <taxon>Bacteria</taxon>
        <taxon>Bacillati</taxon>
        <taxon>Bacillota</taxon>
        <taxon>Negativicutes</taxon>
        <taxon>Veillonellales</taxon>
        <taxon>Veillonellaceae</taxon>
        <taxon>Veillonella</taxon>
    </lineage>
</organism>
<gene>
    <name evidence="2" type="ORF">NCTC12020_01327</name>
</gene>
<dbReference type="InterPro" id="IPR048923">
    <property type="entry name" value="RE_NgoFVII_C"/>
</dbReference>